<reference evidence="3 4" key="1">
    <citation type="journal article" date="2010" name="J. Bacteriol.">
        <title>Complete genome sequence of the thermophilic, obligately chemolithoautotrophic hydrogen-oxidizing bacterium Hydrogenobacter thermophilus TK-6.</title>
        <authorList>
            <person name="Arai H."/>
            <person name="Kanbe H."/>
            <person name="Ishii M."/>
            <person name="Igarashi Y."/>
        </authorList>
    </citation>
    <scope>NUCLEOTIDE SEQUENCE [LARGE SCALE GENOMIC DNA]</scope>
    <source>
        <strain evidence="4">DSM 6534 / IAM 12695 / TK-6 [Tokyo]</strain>
    </source>
</reference>
<keyword evidence="2" id="KW-1133">Transmembrane helix</keyword>
<dbReference type="Proteomes" id="UP000002574">
    <property type="component" value="Chromosome"/>
</dbReference>
<evidence type="ECO:0000313" key="3">
    <source>
        <dbReference type="EMBL" id="BAI68807.1"/>
    </source>
</evidence>
<protein>
    <submittedName>
        <fullName evidence="3">Uncharacterized protein</fullName>
    </submittedName>
</protein>
<dbReference type="eggNOG" id="COG1196">
    <property type="taxonomic scope" value="Bacteria"/>
</dbReference>
<dbReference type="RefSeq" id="WP_012962990.1">
    <property type="nucleotide sequence ID" value="NC_013799.1"/>
</dbReference>
<feature type="transmembrane region" description="Helical" evidence="2">
    <location>
        <begin position="39"/>
        <end position="55"/>
    </location>
</feature>
<keyword evidence="2" id="KW-0812">Transmembrane</keyword>
<evidence type="ECO:0000256" key="1">
    <source>
        <dbReference type="SAM" id="Coils"/>
    </source>
</evidence>
<keyword evidence="1" id="KW-0175">Coiled coil</keyword>
<evidence type="ECO:0000313" key="4">
    <source>
        <dbReference type="Proteomes" id="UP000002574"/>
    </source>
</evidence>
<gene>
    <name evidence="3" type="ordered locus">HTH_0341</name>
</gene>
<dbReference type="KEGG" id="hte:Hydth_0339"/>
<evidence type="ECO:0000256" key="2">
    <source>
        <dbReference type="SAM" id="Phobius"/>
    </source>
</evidence>
<accession>D3DG55</accession>
<proteinExistence type="predicted"/>
<keyword evidence="4" id="KW-1185">Reference proteome</keyword>
<dbReference type="EMBL" id="AP011112">
    <property type="protein sequence ID" value="BAI68807.1"/>
    <property type="molecule type" value="Genomic_DNA"/>
</dbReference>
<dbReference type="STRING" id="608538.HTH_0341"/>
<feature type="coiled-coil region" evidence="1">
    <location>
        <begin position="111"/>
        <end position="297"/>
    </location>
</feature>
<dbReference type="OrthoDB" id="11917at2"/>
<keyword evidence="2" id="KW-0472">Membrane</keyword>
<feature type="transmembrane region" description="Helical" evidence="2">
    <location>
        <begin position="62"/>
        <end position="79"/>
    </location>
</feature>
<name>D3DG55_HYDTT</name>
<dbReference type="AlphaFoldDB" id="D3DG55"/>
<organism evidence="3 4">
    <name type="scientific">Hydrogenobacter thermophilus (strain DSM 6534 / IAM 12695 / TK-6)</name>
    <dbReference type="NCBI Taxonomy" id="608538"/>
    <lineage>
        <taxon>Bacteria</taxon>
        <taxon>Pseudomonadati</taxon>
        <taxon>Aquificota</taxon>
        <taxon>Aquificia</taxon>
        <taxon>Aquificales</taxon>
        <taxon>Aquificaceae</taxon>
        <taxon>Hydrogenobacter</taxon>
    </lineage>
</organism>
<dbReference type="KEGG" id="hth:HTH_0341"/>
<sequence length="402" mass="47792">MREALKVLFLIVSYNFLLEYVSSKLPLPVRLFPEDIHSFVMLLSFDSALYLAWLFGYRSTTLLWLAYLFFFQILGISFIDGTYTPIAEYTPSFLITLLFLRFSESPTERRTREIKEEIKKLERELEINRGELETLRQQVKLSEDLILHLNKEKAMIEEKLNELRDSQMAEGQALLKERDQLAEKIRQAEISLSEYKNKLERITEANRKLFELLEILQRREEGSQKGEIAQLRKERKKLVKEVLELRSLWESSEREKAQLKLEVLELKSSLEKLQRERDLLELELQELKSKMLSKEEVYREVLGFVLDNIEMEERALREFISLPVDKKREFMKELLLLNMKGRDESLEAMKGLKNVFKLKPRGGRIYFTFGQKLRWKVLGLIASEDDKDKDRYAKEILVKYMQ</sequence>